<gene>
    <name evidence="1" type="ORF">SAMN05660235_02507</name>
</gene>
<dbReference type="RefSeq" id="WP_093691368.1">
    <property type="nucleotide sequence ID" value="NZ_FNBU01000023.1"/>
</dbReference>
<reference evidence="2" key="1">
    <citation type="submission" date="2016-10" db="EMBL/GenBank/DDBJ databases">
        <authorList>
            <person name="Varghese N."/>
            <person name="Submissions S."/>
        </authorList>
    </citation>
    <scope>NUCLEOTIDE SEQUENCE [LARGE SCALE GENOMIC DNA]</scope>
    <source>
        <strain evidence="2">DSM 23256</strain>
    </source>
</reference>
<dbReference type="EMBL" id="FNBU01000023">
    <property type="protein sequence ID" value="SDF71527.1"/>
    <property type="molecule type" value="Genomic_DNA"/>
</dbReference>
<keyword evidence="2" id="KW-1185">Reference proteome</keyword>
<accession>A0A1G7NCA1</accession>
<protein>
    <submittedName>
        <fullName evidence="1">Uncharacterized protein</fullName>
    </submittedName>
</protein>
<dbReference type="Proteomes" id="UP000243333">
    <property type="component" value="Unassembled WGS sequence"/>
</dbReference>
<name>A0A1G7NCA1_9FIRM</name>
<proteinExistence type="predicted"/>
<dbReference type="AlphaFoldDB" id="A0A1G7NCA1"/>
<dbReference type="STRING" id="1123285.SAMN05660235_02507"/>
<dbReference type="OrthoDB" id="1685190at2"/>
<evidence type="ECO:0000313" key="2">
    <source>
        <dbReference type="Proteomes" id="UP000243333"/>
    </source>
</evidence>
<evidence type="ECO:0000313" key="1">
    <source>
        <dbReference type="EMBL" id="SDF71527.1"/>
    </source>
</evidence>
<sequence>MDEKLARIQELKKQLLDLGYHSFQIDSIVRDIHPKGDLAGLSAEQQQELIETLTEYVAFAHKCRGKSFNK</sequence>
<organism evidence="1 2">
    <name type="scientific">Sporolituus thermophilus DSM 23256</name>
    <dbReference type="NCBI Taxonomy" id="1123285"/>
    <lineage>
        <taxon>Bacteria</taxon>
        <taxon>Bacillati</taxon>
        <taxon>Bacillota</taxon>
        <taxon>Negativicutes</taxon>
        <taxon>Selenomonadales</taxon>
        <taxon>Sporomusaceae</taxon>
        <taxon>Sporolituus</taxon>
    </lineage>
</organism>